<organism evidence="3 4">
    <name type="scientific">Moheibacter sediminis</name>
    <dbReference type="NCBI Taxonomy" id="1434700"/>
    <lineage>
        <taxon>Bacteria</taxon>
        <taxon>Pseudomonadati</taxon>
        <taxon>Bacteroidota</taxon>
        <taxon>Flavobacteriia</taxon>
        <taxon>Flavobacteriales</taxon>
        <taxon>Weeksellaceae</taxon>
        <taxon>Moheibacter</taxon>
    </lineage>
</organism>
<sequence length="631" mass="67543">MKKSILYVLILFAGFAYAQNVFPVPTGNAVLGNGNNLFINGGVIRNNNAGGTITIDDTTTINGSLQVSDNIQASGGVTGDHGIFDEIYSGKIEIMDNMIDMIYPATSSWKEGIDFYKEKKPSLIKWGGIGATGNLVQLNRLYMTHGSNPQNSILGINILTNGNVGIGTLSPTTTLEINAGSSTFDPLGNSGLKLTQLTSGNSPTKGAMPIGVDSTGKVVRVDVGSSSGGWLLTGNPATNPSINFLGTTDSQPLVIKTNNTERLKINISGRFVFHNSDTTPVTNLNLYLGGGNDPVSLYPAGQNVLNTVVGLGSLKANTSGYKNTIFGANSLYKNTTGYENSVVGVNSMINNTTGNLNIVIGNNSMNTGTTSIQNVVVGNNALVAATTAGNYNVALGNGTLNKVTTGQYNIHLGYYTATTGITTGTRNIGIGYNAGKNLTTGSNNIMIGSENLTVTPNIVINAPISNSASNQLNIGNWIYGHNGKIAIGNFTNVAQVFSNIENANYQLIVKNGIKTEKVRVELASTNDWADYVFNDDYDLMNIDELEKFILKNKHLPNIPTASEVMKDGIDLGEMDAKLLEKIEELTLYSIGLYKENYDLKEETKNLQKENQEQQILLEELLKRVEQLESNK</sequence>
<dbReference type="OrthoDB" id="658938at2"/>
<keyword evidence="4" id="KW-1185">Reference proteome</keyword>
<accession>A0A1W1ZCF5</accession>
<gene>
    <name evidence="3" type="ORF">SAMN06296427_102385</name>
</gene>
<evidence type="ECO:0000256" key="2">
    <source>
        <dbReference type="SAM" id="SignalP"/>
    </source>
</evidence>
<dbReference type="STRING" id="1434700.SAMN06296427_102385"/>
<dbReference type="EMBL" id="FWXS01000002">
    <property type="protein sequence ID" value="SMC46105.1"/>
    <property type="molecule type" value="Genomic_DNA"/>
</dbReference>
<reference evidence="3 4" key="1">
    <citation type="submission" date="2017-04" db="EMBL/GenBank/DDBJ databases">
        <authorList>
            <person name="Afonso C.L."/>
            <person name="Miller P.J."/>
            <person name="Scott M.A."/>
            <person name="Spackman E."/>
            <person name="Goraichik I."/>
            <person name="Dimitrov K.M."/>
            <person name="Suarez D.L."/>
            <person name="Swayne D.E."/>
        </authorList>
    </citation>
    <scope>NUCLEOTIDE SEQUENCE [LARGE SCALE GENOMIC DNA]</scope>
    <source>
        <strain evidence="3 4">CGMCC 1.12708</strain>
    </source>
</reference>
<protein>
    <recommendedName>
        <fullName evidence="5">Chaperone of endosialidase</fullName>
    </recommendedName>
</protein>
<evidence type="ECO:0000313" key="4">
    <source>
        <dbReference type="Proteomes" id="UP000192393"/>
    </source>
</evidence>
<feature type="chain" id="PRO_5012890454" description="Chaperone of endosialidase" evidence="2">
    <location>
        <begin position="19"/>
        <end position="631"/>
    </location>
</feature>
<name>A0A1W1ZCF5_9FLAO</name>
<evidence type="ECO:0008006" key="5">
    <source>
        <dbReference type="Google" id="ProtNLM"/>
    </source>
</evidence>
<proteinExistence type="predicted"/>
<dbReference type="Proteomes" id="UP000192393">
    <property type="component" value="Unassembled WGS sequence"/>
</dbReference>
<evidence type="ECO:0000313" key="3">
    <source>
        <dbReference type="EMBL" id="SMC46105.1"/>
    </source>
</evidence>
<feature type="coiled-coil region" evidence="1">
    <location>
        <begin position="596"/>
        <end position="630"/>
    </location>
</feature>
<keyword evidence="2" id="KW-0732">Signal</keyword>
<evidence type="ECO:0000256" key="1">
    <source>
        <dbReference type="SAM" id="Coils"/>
    </source>
</evidence>
<dbReference type="RefSeq" id="WP_084016531.1">
    <property type="nucleotide sequence ID" value="NZ_FWXS01000002.1"/>
</dbReference>
<dbReference type="AlphaFoldDB" id="A0A1W1ZCF5"/>
<feature type="signal peptide" evidence="2">
    <location>
        <begin position="1"/>
        <end position="18"/>
    </location>
</feature>
<keyword evidence="1" id="KW-0175">Coiled coil</keyword>